<proteinExistence type="predicted"/>
<dbReference type="Proteomes" id="UP000324222">
    <property type="component" value="Unassembled WGS sequence"/>
</dbReference>
<organism evidence="1 2">
    <name type="scientific">Portunus trituberculatus</name>
    <name type="common">Swimming crab</name>
    <name type="synonym">Neptunus trituberculatus</name>
    <dbReference type="NCBI Taxonomy" id="210409"/>
    <lineage>
        <taxon>Eukaryota</taxon>
        <taxon>Metazoa</taxon>
        <taxon>Ecdysozoa</taxon>
        <taxon>Arthropoda</taxon>
        <taxon>Crustacea</taxon>
        <taxon>Multicrustacea</taxon>
        <taxon>Malacostraca</taxon>
        <taxon>Eumalacostraca</taxon>
        <taxon>Eucarida</taxon>
        <taxon>Decapoda</taxon>
        <taxon>Pleocyemata</taxon>
        <taxon>Brachyura</taxon>
        <taxon>Eubrachyura</taxon>
        <taxon>Portunoidea</taxon>
        <taxon>Portunidae</taxon>
        <taxon>Portuninae</taxon>
        <taxon>Portunus</taxon>
    </lineage>
</organism>
<evidence type="ECO:0000313" key="2">
    <source>
        <dbReference type="Proteomes" id="UP000324222"/>
    </source>
</evidence>
<protein>
    <recommendedName>
        <fullName evidence="3">Endonuclease/exonuclease/phosphatase domain-containing protein</fullName>
    </recommendedName>
</protein>
<reference evidence="1 2" key="1">
    <citation type="submission" date="2019-05" db="EMBL/GenBank/DDBJ databases">
        <title>Another draft genome of Portunus trituberculatus and its Hox gene families provides insights of decapod evolution.</title>
        <authorList>
            <person name="Jeong J.-H."/>
            <person name="Song I."/>
            <person name="Kim S."/>
            <person name="Choi T."/>
            <person name="Kim D."/>
            <person name="Ryu S."/>
            <person name="Kim W."/>
        </authorList>
    </citation>
    <scope>NUCLEOTIDE SEQUENCE [LARGE SCALE GENOMIC DNA]</scope>
    <source>
        <tissue evidence="1">Muscle</tissue>
    </source>
</reference>
<evidence type="ECO:0008006" key="3">
    <source>
        <dbReference type="Google" id="ProtNLM"/>
    </source>
</evidence>
<keyword evidence="2" id="KW-1185">Reference proteome</keyword>
<gene>
    <name evidence="1" type="ORF">E2C01_027969</name>
</gene>
<accession>A0A5B7EMZ5</accession>
<dbReference type="EMBL" id="VSRR010003083">
    <property type="protein sequence ID" value="MPC34576.1"/>
    <property type="molecule type" value="Genomic_DNA"/>
</dbReference>
<dbReference type="AlphaFoldDB" id="A0A5B7EMZ5"/>
<evidence type="ECO:0000313" key="1">
    <source>
        <dbReference type="EMBL" id="MPC34576.1"/>
    </source>
</evidence>
<dbReference type="Gene3D" id="3.60.10.10">
    <property type="entry name" value="Endonuclease/exonuclease/phosphatase"/>
    <property type="match status" value="1"/>
</dbReference>
<dbReference type="SUPFAM" id="SSF56219">
    <property type="entry name" value="DNase I-like"/>
    <property type="match status" value="1"/>
</dbReference>
<dbReference type="InterPro" id="IPR036691">
    <property type="entry name" value="Endo/exonu/phosph_ase_sf"/>
</dbReference>
<name>A0A5B7EMZ5_PORTR</name>
<comment type="caution">
    <text evidence="1">The sequence shown here is derived from an EMBL/GenBank/DDBJ whole genome shotgun (WGS) entry which is preliminary data.</text>
</comment>
<sequence length="143" mass="16209">MGFYLKEKKPTIVCLAEAKLCKAIKIDLDNNYNVWKKDRVGKGGGGVMIMASKELMVNQVVYGDGKAEVMSNKVENGNKEMLITVAYVHMWFRQDYEELIDNTLLSLSKVIKGRRVILVGDFHCKEVDWKNYVSGNGKASWRG</sequence>